<name>A0A4Y5YCH7_9GAMM</name>
<dbReference type="Proteomes" id="UP000319809">
    <property type="component" value="Chromosome"/>
</dbReference>
<dbReference type="KEGG" id="spol:FH971_04355"/>
<feature type="transmembrane region" description="Helical" evidence="1">
    <location>
        <begin position="6"/>
        <end position="39"/>
    </location>
</feature>
<dbReference type="AlphaFoldDB" id="A0A4Y5YCH7"/>
<evidence type="ECO:0000313" key="3">
    <source>
        <dbReference type="Proteomes" id="UP000319809"/>
    </source>
</evidence>
<protein>
    <submittedName>
        <fullName evidence="2">DUF1294 domain-containing protein</fullName>
    </submittedName>
</protein>
<gene>
    <name evidence="2" type="ORF">FH971_04355</name>
</gene>
<organism evidence="2 3">
    <name type="scientific">Shewanella polaris</name>
    <dbReference type="NCBI Taxonomy" id="2588449"/>
    <lineage>
        <taxon>Bacteria</taxon>
        <taxon>Pseudomonadati</taxon>
        <taxon>Pseudomonadota</taxon>
        <taxon>Gammaproteobacteria</taxon>
        <taxon>Alteromonadales</taxon>
        <taxon>Shewanellaceae</taxon>
        <taxon>Shewanella</taxon>
    </lineage>
</organism>
<reference evidence="2 3" key="1">
    <citation type="submission" date="2019-06" db="EMBL/GenBank/DDBJ databases">
        <title>The genome of Shewanella sp. SM1901.</title>
        <authorList>
            <person name="Cha Q."/>
        </authorList>
    </citation>
    <scope>NUCLEOTIDE SEQUENCE [LARGE SCALE GENOMIC DNA]</scope>
    <source>
        <strain evidence="2 3">SM1901</strain>
    </source>
</reference>
<keyword evidence="1" id="KW-0472">Membrane</keyword>
<keyword evidence="1" id="KW-0812">Transmembrane</keyword>
<dbReference type="InterPro" id="IPR010718">
    <property type="entry name" value="DUF1294"/>
</dbReference>
<evidence type="ECO:0000313" key="2">
    <source>
        <dbReference type="EMBL" id="QDE30269.1"/>
    </source>
</evidence>
<proteinExistence type="predicted"/>
<dbReference type="EMBL" id="CP041036">
    <property type="protein sequence ID" value="QDE30269.1"/>
    <property type="molecule type" value="Genomic_DNA"/>
</dbReference>
<evidence type="ECO:0000256" key="1">
    <source>
        <dbReference type="SAM" id="Phobius"/>
    </source>
</evidence>
<dbReference type="Pfam" id="PF06961">
    <property type="entry name" value="DUF1294"/>
    <property type="match status" value="1"/>
</dbReference>
<dbReference type="RefSeq" id="WP_140233489.1">
    <property type="nucleotide sequence ID" value="NZ_CP041036.1"/>
</dbReference>
<keyword evidence="1" id="KW-1133">Transmembrane helix</keyword>
<keyword evidence="3" id="KW-1185">Reference proteome</keyword>
<feature type="transmembrane region" description="Helical" evidence="1">
    <location>
        <begin position="88"/>
        <end position="105"/>
    </location>
</feature>
<accession>A0A4Y5YCH7</accession>
<sequence length="116" mass="13372">MNKFAWLMLIIFGTIIAIIQPWLAGVYGLINVITFGLYYRDKSAAKCGRWRVSENTLQLFALMGGWPAALLGQYHLRHKTQKSSFKRILWGCILLNSIGFSLLCYQQLQPRLMVYL</sequence>